<evidence type="ECO:0000313" key="4">
    <source>
        <dbReference type="Proteomes" id="UP000325536"/>
    </source>
</evidence>
<comment type="similarity">
    <text evidence="1">Belongs to the glycosyltransferase 2 family. WaaE/KdtX subfamily.</text>
</comment>
<proteinExistence type="inferred from homology"/>
<dbReference type="PANTHER" id="PTHR43630:SF2">
    <property type="entry name" value="GLYCOSYLTRANSFERASE"/>
    <property type="match status" value="1"/>
</dbReference>
<name>A0A5P3MSN3_NEIAN</name>
<dbReference type="AlphaFoldDB" id="A0A5P3MSN3"/>
<dbReference type="Pfam" id="PF00535">
    <property type="entry name" value="Glycos_transf_2"/>
    <property type="match status" value="1"/>
</dbReference>
<dbReference type="InterPro" id="IPR029044">
    <property type="entry name" value="Nucleotide-diphossugar_trans"/>
</dbReference>
<dbReference type="OrthoDB" id="9815923at2"/>
<evidence type="ECO:0000313" key="3">
    <source>
        <dbReference type="EMBL" id="QEY24584.1"/>
    </source>
</evidence>
<dbReference type="Proteomes" id="UP000325536">
    <property type="component" value="Chromosome"/>
</dbReference>
<dbReference type="RefSeq" id="WP_123794831.1">
    <property type="nucleotide sequence ID" value="NZ_CP031699.1"/>
</dbReference>
<organism evidence="3 4">
    <name type="scientific">Neisseria animalis</name>
    <dbReference type="NCBI Taxonomy" id="492"/>
    <lineage>
        <taxon>Bacteria</taxon>
        <taxon>Pseudomonadati</taxon>
        <taxon>Pseudomonadota</taxon>
        <taxon>Betaproteobacteria</taxon>
        <taxon>Neisseriales</taxon>
        <taxon>Neisseriaceae</taxon>
        <taxon>Neisseria</taxon>
    </lineage>
</organism>
<dbReference type="Gene3D" id="3.90.550.10">
    <property type="entry name" value="Spore Coat Polysaccharide Biosynthesis Protein SpsA, Chain A"/>
    <property type="match status" value="1"/>
</dbReference>
<reference evidence="3 4" key="1">
    <citation type="submission" date="2018-08" db="EMBL/GenBank/DDBJ databases">
        <title>Neisseria animalis ATCC 49930 complete genome.</title>
        <authorList>
            <person name="Veseli I.A."/>
            <person name="Mascarenhas dos Santos A.C."/>
            <person name="Buttler R."/>
            <person name="Pombert J.-F."/>
        </authorList>
    </citation>
    <scope>NUCLEOTIDE SEQUENCE [LARGE SCALE GENOMIC DNA]</scope>
    <source>
        <strain evidence="3 4">ATCC 49930</strain>
    </source>
</reference>
<dbReference type="InterPro" id="IPR011990">
    <property type="entry name" value="TPR-like_helical_dom_sf"/>
</dbReference>
<evidence type="ECO:0000259" key="2">
    <source>
        <dbReference type="Pfam" id="PF00535"/>
    </source>
</evidence>
<dbReference type="InterPro" id="IPR001173">
    <property type="entry name" value="Glyco_trans_2-like"/>
</dbReference>
<dbReference type="SUPFAM" id="SSF53448">
    <property type="entry name" value="Nucleotide-diphospho-sugar transferases"/>
    <property type="match status" value="1"/>
</dbReference>
<sequence length="417" mass="48378">MSTICLNMIVKNEAEIIEETLCNILEYIPLDYWVIADTGSTDDTPERICRFFAEKGIKGELVHHEWKHFGHNRQLAMEAAHGKADYLFFFDADDRLVGDINLKPSANLVSDAYFFKMRNQYSTDRFYTRRLLIKNDPQWKWRGAVHEQLHIERPSVQTLIEGDYHVVSGRFGARSQNPKRYYEDALMLEKYFSEDDDRVLCAQNAFFCAQSYRDAKMHEKAAEWYAKSLNYADAGSEHRRYTLMSLAGEYVRLGQIEKAVYQWQLAFDNSPENAESLVHLAEHFLSENASRLALVYAEQSLPLKLPSLQQSIAVDEVVYNYGRHNAYLRASIALNQPEKAYSALRHLLQLPELKSDLNLYLLEALLLEPMKQRYLQDTPEMQAKIHEQIAAMQKFDNDQAKAWQAKALAWLEEVNKG</sequence>
<dbReference type="EMBL" id="CP031699">
    <property type="protein sequence ID" value="QEY24584.1"/>
    <property type="molecule type" value="Genomic_DNA"/>
</dbReference>
<dbReference type="SUPFAM" id="SSF48452">
    <property type="entry name" value="TPR-like"/>
    <property type="match status" value="1"/>
</dbReference>
<protein>
    <submittedName>
        <fullName evidence="3">Glycosyltransferase</fullName>
    </submittedName>
</protein>
<gene>
    <name evidence="3" type="ORF">D0T90_09010</name>
</gene>
<evidence type="ECO:0000256" key="1">
    <source>
        <dbReference type="ARBA" id="ARBA00038494"/>
    </source>
</evidence>
<dbReference type="Gene3D" id="1.25.40.10">
    <property type="entry name" value="Tetratricopeptide repeat domain"/>
    <property type="match status" value="1"/>
</dbReference>
<keyword evidence="4" id="KW-1185">Reference proteome</keyword>
<dbReference type="KEGG" id="naq:D0T90_09010"/>
<feature type="domain" description="Glycosyltransferase 2-like" evidence="2">
    <location>
        <begin position="8"/>
        <end position="99"/>
    </location>
</feature>
<dbReference type="GO" id="GO:0016740">
    <property type="term" value="F:transferase activity"/>
    <property type="evidence" value="ECO:0007669"/>
    <property type="project" value="UniProtKB-KW"/>
</dbReference>
<accession>A0A5P3MSN3</accession>
<dbReference type="PANTHER" id="PTHR43630">
    <property type="entry name" value="POLY-BETA-1,6-N-ACETYL-D-GLUCOSAMINE SYNTHASE"/>
    <property type="match status" value="1"/>
</dbReference>
<keyword evidence="3" id="KW-0808">Transferase</keyword>